<name>A0A0G0KET7_9BACT</name>
<evidence type="ECO:0000313" key="3">
    <source>
        <dbReference type="EMBL" id="KKQ47669.1"/>
    </source>
</evidence>
<dbReference type="Proteomes" id="UP000034430">
    <property type="component" value="Unassembled WGS sequence"/>
</dbReference>
<reference evidence="3 4" key="1">
    <citation type="journal article" date="2015" name="Nature">
        <title>rRNA introns, odd ribosomes, and small enigmatic genomes across a large radiation of phyla.</title>
        <authorList>
            <person name="Brown C.T."/>
            <person name="Hug L.A."/>
            <person name="Thomas B.C."/>
            <person name="Sharon I."/>
            <person name="Castelle C.J."/>
            <person name="Singh A."/>
            <person name="Wilkins M.J."/>
            <person name="Williams K.H."/>
            <person name="Banfield J.F."/>
        </authorList>
    </citation>
    <scope>NUCLEOTIDE SEQUENCE [LARGE SCALE GENOMIC DNA]</scope>
</reference>
<evidence type="ECO:0000256" key="2">
    <source>
        <dbReference type="SAM" id="SignalP"/>
    </source>
</evidence>
<feature type="region of interest" description="Disordered" evidence="1">
    <location>
        <begin position="66"/>
        <end position="122"/>
    </location>
</feature>
<evidence type="ECO:0000313" key="4">
    <source>
        <dbReference type="Proteomes" id="UP000034430"/>
    </source>
</evidence>
<comment type="caution">
    <text evidence="3">The sequence shown here is derived from an EMBL/GenBank/DDBJ whole genome shotgun (WGS) entry which is preliminary data.</text>
</comment>
<keyword evidence="2" id="KW-0732">Signal</keyword>
<feature type="compositionally biased region" description="Polar residues" evidence="1">
    <location>
        <begin position="66"/>
        <end position="92"/>
    </location>
</feature>
<feature type="non-terminal residue" evidence="3">
    <location>
        <position position="224"/>
    </location>
</feature>
<feature type="signal peptide" evidence="2">
    <location>
        <begin position="1"/>
        <end position="26"/>
    </location>
</feature>
<feature type="compositionally biased region" description="Low complexity" evidence="1">
    <location>
        <begin position="93"/>
        <end position="108"/>
    </location>
</feature>
<feature type="chain" id="PRO_5002533167" evidence="2">
    <location>
        <begin position="27"/>
        <end position="224"/>
    </location>
</feature>
<proteinExistence type="predicted"/>
<sequence>MKYTKIAFLFIVIFAVISMAPFFAFAIATQDNGETAGTTSTIATQSNGTTAGTNYILATQDNGTTAGPANTPVIQDNGTTAGTGNVLVTQDNGTTAGTGSDSSPSSPAGGSGSGRSGTTGGRASIQISNIKVTLVGSSIPITNLFIGQTYTISWSTSVQNVNTALNFAFISSGSKILIGVSSNPNTVNTLNWIVPASATPGNYILYFTDPSNKATNAPDMYKIV</sequence>
<feature type="compositionally biased region" description="Gly residues" evidence="1">
    <location>
        <begin position="109"/>
        <end position="120"/>
    </location>
</feature>
<protein>
    <submittedName>
        <fullName evidence="3">Uncharacterized protein</fullName>
    </submittedName>
</protein>
<organism evidence="3 4">
    <name type="scientific">Candidatus Yanofskybacteria bacterium GW2011_GWC2_37_9</name>
    <dbReference type="NCBI Taxonomy" id="1619028"/>
    <lineage>
        <taxon>Bacteria</taxon>
        <taxon>Candidatus Yanofskyibacteriota</taxon>
    </lineage>
</organism>
<dbReference type="EMBL" id="LBTU01000005">
    <property type="protein sequence ID" value="KKQ47669.1"/>
    <property type="molecule type" value="Genomic_DNA"/>
</dbReference>
<gene>
    <name evidence="3" type="ORF">US65_C0005G0013</name>
</gene>
<evidence type="ECO:0000256" key="1">
    <source>
        <dbReference type="SAM" id="MobiDB-lite"/>
    </source>
</evidence>
<dbReference type="AlphaFoldDB" id="A0A0G0KET7"/>
<accession>A0A0G0KET7</accession>